<protein>
    <submittedName>
        <fullName evidence="1">Tail tubular protein A</fullName>
    </submittedName>
</protein>
<gene>
    <name evidence="1" type="ORF">S-CBP3_0048</name>
</gene>
<dbReference type="EMBL" id="KC310803">
    <property type="protein sequence ID" value="AGK86603.1"/>
    <property type="molecule type" value="Genomic_DNA"/>
</dbReference>
<dbReference type="KEGG" id="vg:22112392"/>
<dbReference type="Proteomes" id="UP000030044">
    <property type="component" value="Segment"/>
</dbReference>
<reference evidence="2" key="1">
    <citation type="submission" date="2012-12" db="EMBL/GenBank/DDBJ databases">
        <title>Genomics of marine cyanopodoviruses.</title>
        <authorList>
            <person name="Huang S."/>
            <person name="Chen F."/>
        </authorList>
    </citation>
    <scope>NUCLEOTIDE SEQUENCE [LARGE SCALE GENOMIC DNA]</scope>
</reference>
<dbReference type="InterPro" id="IPR033767">
    <property type="entry name" value="Tail_Gp11"/>
</dbReference>
<keyword evidence="2" id="KW-1185">Reference proteome</keyword>
<evidence type="ECO:0000313" key="1">
    <source>
        <dbReference type="EMBL" id="AGK86603.1"/>
    </source>
</evidence>
<reference evidence="1 2" key="2">
    <citation type="journal article" date="2015" name="PLoS ONE">
        <title>Comparative Genomic and Phylogenomic Analyses Reveal a Conserved Core Genome Shared by Estuarine and Oceanic Cyanopodoviruses.</title>
        <authorList>
            <person name="Huang S."/>
            <person name="Zhang S."/>
            <person name="Jiao N."/>
            <person name="Chen F."/>
        </authorList>
    </citation>
    <scope>NUCLEOTIDE SEQUENCE [LARGE SCALE GENOMIC DNA]</scope>
</reference>
<dbReference type="RefSeq" id="YP_009103534.1">
    <property type="nucleotide sequence ID" value="NC_025461.1"/>
</dbReference>
<name>A0A096VKL9_9CAUD</name>
<evidence type="ECO:0000313" key="2">
    <source>
        <dbReference type="Proteomes" id="UP000030044"/>
    </source>
</evidence>
<dbReference type="GeneID" id="22112392"/>
<organism evidence="1 2">
    <name type="scientific">Synechococcus phage S-CBP3</name>
    <dbReference type="NCBI Taxonomy" id="756276"/>
    <lineage>
        <taxon>Viruses</taxon>
        <taxon>Duplodnaviria</taxon>
        <taxon>Heunggongvirae</taxon>
        <taxon>Uroviricota</taxon>
        <taxon>Caudoviricetes</taxon>
        <taxon>Autographivirales</taxon>
        <taxon>Lirvirus</taxon>
        <taxon>Lirvirus SCBP3</taxon>
    </lineage>
</organism>
<accession>A0A096VKL9</accession>
<dbReference type="OrthoDB" id="9247at10239"/>
<dbReference type="Pfam" id="PF17212">
    <property type="entry name" value="Tube"/>
    <property type="match status" value="1"/>
</dbReference>
<sequence>MLLLTLLWLRPLRVCVLHILALSATSLTSDYLGILRGPPFLSIAYNITVMPFPTTNAQTELQAVNEILASVGQAPVTTLDQTNPDVAIAYDTLLQVSREVQAEGWTFNREYEYPITPDNNNEISIPNNVLQIDLTPDYKDRDVVRRSGKLYDRTAHSYEFTEQVKCDVVWLFDWVDLPAPIKDYIVARAASITSSRIVGDTGQYQMLQQKEAYTRAMALEYECNQGDYTFFGHPRGANYYNSYEPYKALYR</sequence>
<proteinExistence type="predicted"/>